<evidence type="ECO:0000256" key="8">
    <source>
        <dbReference type="PIRSR" id="PIRSR611782-1"/>
    </source>
</evidence>
<feature type="active site" description="Charge relay system" evidence="8">
    <location>
        <position position="191"/>
    </location>
</feature>
<feature type="binding site" evidence="9">
    <location>
        <position position="118"/>
    </location>
    <ligand>
        <name>substrate</name>
    </ligand>
</feature>
<accession>A0A1Y1SDA1</accession>
<keyword evidence="12" id="KW-1185">Reference proteome</keyword>
<dbReference type="AlphaFoldDB" id="A0A1Y1SDA1"/>
<dbReference type="Gene3D" id="2.30.42.10">
    <property type="match status" value="2"/>
</dbReference>
<evidence type="ECO:0000256" key="9">
    <source>
        <dbReference type="PIRSR" id="PIRSR611782-2"/>
    </source>
</evidence>
<organism evidence="11 12">
    <name type="scientific">Oceanococcus atlanticus</name>
    <dbReference type="NCBI Taxonomy" id="1317117"/>
    <lineage>
        <taxon>Bacteria</taxon>
        <taxon>Pseudomonadati</taxon>
        <taxon>Pseudomonadota</taxon>
        <taxon>Gammaproteobacteria</taxon>
        <taxon>Chromatiales</taxon>
        <taxon>Oceanococcaceae</taxon>
        <taxon>Oceanococcus</taxon>
    </lineage>
</organism>
<dbReference type="Gene3D" id="2.40.10.120">
    <property type="match status" value="1"/>
</dbReference>
<feature type="active site" description="Charge relay system" evidence="8">
    <location>
        <position position="88"/>
    </location>
</feature>
<sequence length="441" mass="46928">MLIVGCAQDDAALPDFTRLVEQSGPAIVNISGRSEAQAAGREEGAAPPWFEWFRDFGAEPESQQQQPRQSLGSGFILTRDGEILTNNHVVAEADEITVTLADRRQFQAKVIGRDAASDLALLKIDAGGLPVLKWGSSDALKVGEWVLAIGSPFGFEQTVTAGIVSGKRRALASEQYVPFLQTDVAINPGNSGGPLFNLDGEVVGINSQIFSQTGGYMGLSFSIPSDTALNVVEQLRKHGKVRRAWLGVVIQQVDRALAESFGLDHATGALVSQIEPQGPADEAGLKAGDIILKFDDEAITDSRALPPLVGRHAPGDKVRIELLRDGRRSSLRAELGELPDEKTAPQSADWTGLQLEPLSDRLAARLRVDGGLVVRGMAPRGAGAASGLRPGDVILGVAGVSIDSEADFQRVISALGRGESAALLVLRDERTLFIALQRPEE</sequence>
<keyword evidence="5" id="KW-0574">Periplasm</keyword>
<dbReference type="InterPro" id="IPR041489">
    <property type="entry name" value="PDZ_6"/>
</dbReference>
<feature type="domain" description="PDZ" evidence="10">
    <location>
        <begin position="247"/>
        <end position="301"/>
    </location>
</feature>
<feature type="binding site" evidence="9">
    <location>
        <position position="88"/>
    </location>
    <ligand>
        <name>substrate</name>
    </ligand>
</feature>
<gene>
    <name evidence="11" type="ORF">ATO7_08047</name>
</gene>
<evidence type="ECO:0000313" key="12">
    <source>
        <dbReference type="Proteomes" id="UP000192342"/>
    </source>
</evidence>
<dbReference type="GO" id="GO:0006508">
    <property type="term" value="P:proteolysis"/>
    <property type="evidence" value="ECO:0007669"/>
    <property type="project" value="UniProtKB-KW"/>
</dbReference>
<dbReference type="InterPro" id="IPR011782">
    <property type="entry name" value="Pept_S1C_Do"/>
</dbReference>
<evidence type="ECO:0000256" key="3">
    <source>
        <dbReference type="ARBA" id="ARBA00022729"/>
    </source>
</evidence>
<dbReference type="GO" id="GO:0004252">
    <property type="term" value="F:serine-type endopeptidase activity"/>
    <property type="evidence" value="ECO:0007669"/>
    <property type="project" value="InterPro"/>
</dbReference>
<comment type="subcellular location">
    <subcellularLocation>
        <location evidence="1">Periplasm</location>
    </subcellularLocation>
</comment>
<dbReference type="GO" id="GO:0042597">
    <property type="term" value="C:periplasmic space"/>
    <property type="evidence" value="ECO:0007669"/>
    <property type="project" value="UniProtKB-SubCell"/>
</dbReference>
<keyword evidence="4" id="KW-0677">Repeat</keyword>
<dbReference type="PANTHER" id="PTHR43343">
    <property type="entry name" value="PEPTIDASE S12"/>
    <property type="match status" value="1"/>
</dbReference>
<evidence type="ECO:0000259" key="10">
    <source>
        <dbReference type="PROSITE" id="PS50106"/>
    </source>
</evidence>
<reference evidence="11 12" key="1">
    <citation type="submission" date="2013-04" db="EMBL/GenBank/DDBJ databases">
        <title>Oceanococcus atlanticus 22II-S10r2 Genome Sequencing.</title>
        <authorList>
            <person name="Lai Q."/>
            <person name="Li G."/>
            <person name="Shao Z."/>
        </authorList>
    </citation>
    <scope>NUCLEOTIDE SEQUENCE [LARGE SCALE GENOMIC DNA]</scope>
    <source>
        <strain evidence="11 12">22II-S10r2</strain>
    </source>
</reference>
<dbReference type="Pfam" id="PF13180">
    <property type="entry name" value="PDZ_2"/>
    <property type="match status" value="1"/>
</dbReference>
<protein>
    <submittedName>
        <fullName evidence="11">Serine protease MucD</fullName>
    </submittedName>
</protein>
<evidence type="ECO:0000256" key="4">
    <source>
        <dbReference type="ARBA" id="ARBA00022737"/>
    </source>
</evidence>
<keyword evidence="7" id="KW-0720">Serine protease</keyword>
<dbReference type="InterPro" id="IPR001478">
    <property type="entry name" value="PDZ"/>
</dbReference>
<keyword evidence="6" id="KW-0378">Hydrolase</keyword>
<dbReference type="NCBIfam" id="TIGR02037">
    <property type="entry name" value="degP_htrA_DO"/>
    <property type="match status" value="1"/>
</dbReference>
<dbReference type="InterPro" id="IPR001940">
    <property type="entry name" value="Peptidase_S1C"/>
</dbReference>
<dbReference type="PRINTS" id="PR00834">
    <property type="entry name" value="PROTEASES2C"/>
</dbReference>
<evidence type="ECO:0000256" key="2">
    <source>
        <dbReference type="ARBA" id="ARBA00022670"/>
    </source>
</evidence>
<feature type="domain" description="PDZ" evidence="10">
    <location>
        <begin position="337"/>
        <end position="430"/>
    </location>
</feature>
<comment type="caution">
    <text evidence="11">The sequence shown here is derived from an EMBL/GenBank/DDBJ whole genome shotgun (WGS) entry which is preliminary data.</text>
</comment>
<dbReference type="Pfam" id="PF13365">
    <property type="entry name" value="Trypsin_2"/>
    <property type="match status" value="1"/>
</dbReference>
<dbReference type="SUPFAM" id="SSF50156">
    <property type="entry name" value="PDZ domain-like"/>
    <property type="match status" value="2"/>
</dbReference>
<dbReference type="PANTHER" id="PTHR43343:SF3">
    <property type="entry name" value="PROTEASE DO-LIKE 8, CHLOROPLASTIC"/>
    <property type="match status" value="1"/>
</dbReference>
<dbReference type="OrthoDB" id="9758917at2"/>
<name>A0A1Y1SDA1_9GAMM</name>
<dbReference type="STRING" id="1317117.ATO7_08047"/>
<proteinExistence type="predicted"/>
<evidence type="ECO:0000313" key="11">
    <source>
        <dbReference type="EMBL" id="ORE86975.1"/>
    </source>
</evidence>
<evidence type="ECO:0000256" key="6">
    <source>
        <dbReference type="ARBA" id="ARBA00022801"/>
    </source>
</evidence>
<dbReference type="InterPro" id="IPR036034">
    <property type="entry name" value="PDZ_sf"/>
</dbReference>
<feature type="binding site" evidence="9">
    <location>
        <begin position="189"/>
        <end position="191"/>
    </location>
    <ligand>
        <name>substrate</name>
    </ligand>
</feature>
<dbReference type="CDD" id="cd10839">
    <property type="entry name" value="cpPDZ1_DegP-like"/>
    <property type="match status" value="1"/>
</dbReference>
<keyword evidence="2 11" id="KW-0645">Protease</keyword>
<evidence type="ECO:0000256" key="5">
    <source>
        <dbReference type="ARBA" id="ARBA00022764"/>
    </source>
</evidence>
<dbReference type="InterPro" id="IPR051201">
    <property type="entry name" value="Chloro_Bact_Ser_Proteases"/>
</dbReference>
<dbReference type="SMART" id="SM00228">
    <property type="entry name" value="PDZ"/>
    <property type="match status" value="2"/>
</dbReference>
<dbReference type="InterPro" id="IPR009003">
    <property type="entry name" value="Peptidase_S1_PA"/>
</dbReference>
<evidence type="ECO:0000256" key="7">
    <source>
        <dbReference type="ARBA" id="ARBA00022825"/>
    </source>
</evidence>
<keyword evidence="3" id="KW-0732">Signal</keyword>
<feature type="active site" description="Charge relay system" evidence="8">
    <location>
        <position position="118"/>
    </location>
</feature>
<dbReference type="Pfam" id="PF17820">
    <property type="entry name" value="PDZ_6"/>
    <property type="match status" value="1"/>
</dbReference>
<dbReference type="PROSITE" id="PS50106">
    <property type="entry name" value="PDZ"/>
    <property type="match status" value="2"/>
</dbReference>
<dbReference type="SUPFAM" id="SSF50494">
    <property type="entry name" value="Trypsin-like serine proteases"/>
    <property type="match status" value="1"/>
</dbReference>
<dbReference type="Proteomes" id="UP000192342">
    <property type="component" value="Unassembled WGS sequence"/>
</dbReference>
<evidence type="ECO:0000256" key="1">
    <source>
        <dbReference type="ARBA" id="ARBA00004418"/>
    </source>
</evidence>
<dbReference type="EMBL" id="AQQV01000002">
    <property type="protein sequence ID" value="ORE86975.1"/>
    <property type="molecule type" value="Genomic_DNA"/>
</dbReference>